<dbReference type="GO" id="GO:0005507">
    <property type="term" value="F:copper ion binding"/>
    <property type="evidence" value="ECO:0007669"/>
    <property type="project" value="InterPro"/>
</dbReference>
<reference evidence="4" key="1">
    <citation type="submission" date="2022-01" db="EMBL/GenBank/DDBJ databases">
        <authorList>
            <person name="Braso-Vives M."/>
        </authorList>
    </citation>
    <scope>NUCLEOTIDE SEQUENCE</scope>
</reference>
<dbReference type="InterPro" id="IPR008972">
    <property type="entry name" value="Cupredoxin"/>
</dbReference>
<dbReference type="SUPFAM" id="SSF49503">
    <property type="entry name" value="Cupredoxins"/>
    <property type="match status" value="2"/>
</dbReference>
<feature type="domain" description="Plastocyanin-like" evidence="2">
    <location>
        <begin position="267"/>
        <end position="318"/>
    </location>
</feature>
<accession>A0A8J9Z6Y8</accession>
<dbReference type="GO" id="GO:0016491">
    <property type="term" value="F:oxidoreductase activity"/>
    <property type="evidence" value="ECO:0007669"/>
    <property type="project" value="InterPro"/>
</dbReference>
<evidence type="ECO:0000313" key="5">
    <source>
        <dbReference type="Proteomes" id="UP000838412"/>
    </source>
</evidence>
<dbReference type="PANTHER" id="PTHR11709:SF518">
    <property type="entry name" value="MULTICOPPER OXIDASE"/>
    <property type="match status" value="1"/>
</dbReference>
<dbReference type="OrthoDB" id="9977568at2759"/>
<dbReference type="AlphaFoldDB" id="A0A8J9Z6Y8"/>
<dbReference type="CDD" id="cd13853">
    <property type="entry name" value="CuRO_1_Tth-MCO_like"/>
    <property type="match status" value="1"/>
</dbReference>
<gene>
    <name evidence="4" type="primary">Hypp8424</name>
    <name evidence="4" type="ORF">BLAG_LOCUS10107</name>
</gene>
<dbReference type="InterPro" id="IPR011707">
    <property type="entry name" value="Cu-oxidase-like_N"/>
</dbReference>
<protein>
    <submittedName>
        <fullName evidence="4">Hypp8424 protein</fullName>
    </submittedName>
</protein>
<proteinExistence type="inferred from homology"/>
<dbReference type="Pfam" id="PF07732">
    <property type="entry name" value="Cu-oxidase_3"/>
    <property type="match status" value="1"/>
</dbReference>
<comment type="similarity">
    <text evidence="1">Belongs to the multicopper oxidase family.</text>
</comment>
<dbReference type="Proteomes" id="UP000838412">
    <property type="component" value="Chromosome 17"/>
</dbReference>
<name>A0A8J9Z6Y8_BRALA</name>
<dbReference type="Gene3D" id="2.60.40.420">
    <property type="entry name" value="Cupredoxins - blue copper proteins"/>
    <property type="match status" value="2"/>
</dbReference>
<dbReference type="InterPro" id="IPR011706">
    <property type="entry name" value="Cu-oxidase_C"/>
</dbReference>
<sequence>MLRVPRAPSTLTVDISDVTIEWLTTQRRTYNGGFPGPTFRLKAGDNLNLKLVNNLGAQPVGLHNQFRDPNTTNLHTHGLHISPQEPQDYVLLEVGPGETYDYNFQLNANQQAGTFWYHAHHHGSTFFQVASGLAGLLIVEDEVSSMSAELDAISCPHNCDKEVPMLLGKFIDYNGEDETFASVQTDIGDPFTVDNTVTPSAGVTLLSYLTDQQTGVSAYMVNGSAVSMNFPTTTPAKPFYLRDLQTVADSAIGGRYVVELGPTSYINREKFTNATYYRYNFDVNTIQEWTFTNTDQADGHPLHMHVTHFQVISYNTYSGPTTVADAGHGGDGAFAHYDLNGNMCDQQHKDFDATTINAGPITVDTTYLGHDTNDRNLAGYARIGEFRDVLLIPHWPVSKSVSGQPNTQVHTCSTATS</sequence>
<evidence type="ECO:0000259" key="2">
    <source>
        <dbReference type="Pfam" id="PF07731"/>
    </source>
</evidence>
<feature type="domain" description="Plastocyanin-like" evidence="3">
    <location>
        <begin position="25"/>
        <end position="142"/>
    </location>
</feature>
<organism evidence="4 5">
    <name type="scientific">Branchiostoma lanceolatum</name>
    <name type="common">Common lancelet</name>
    <name type="synonym">Amphioxus lanceolatum</name>
    <dbReference type="NCBI Taxonomy" id="7740"/>
    <lineage>
        <taxon>Eukaryota</taxon>
        <taxon>Metazoa</taxon>
        <taxon>Chordata</taxon>
        <taxon>Cephalochordata</taxon>
        <taxon>Leptocardii</taxon>
        <taxon>Amphioxiformes</taxon>
        <taxon>Branchiostomatidae</taxon>
        <taxon>Branchiostoma</taxon>
    </lineage>
</organism>
<evidence type="ECO:0000259" key="3">
    <source>
        <dbReference type="Pfam" id="PF07732"/>
    </source>
</evidence>
<dbReference type="PANTHER" id="PTHR11709">
    <property type="entry name" value="MULTI-COPPER OXIDASE"/>
    <property type="match status" value="1"/>
</dbReference>
<evidence type="ECO:0000313" key="4">
    <source>
        <dbReference type="EMBL" id="CAH1248805.1"/>
    </source>
</evidence>
<dbReference type="InterPro" id="IPR045087">
    <property type="entry name" value="Cu-oxidase_fam"/>
</dbReference>
<keyword evidence="5" id="KW-1185">Reference proteome</keyword>
<evidence type="ECO:0000256" key="1">
    <source>
        <dbReference type="ARBA" id="ARBA00010609"/>
    </source>
</evidence>
<dbReference type="EMBL" id="OV696702">
    <property type="protein sequence ID" value="CAH1248805.1"/>
    <property type="molecule type" value="Genomic_DNA"/>
</dbReference>
<dbReference type="Pfam" id="PF07731">
    <property type="entry name" value="Cu-oxidase_2"/>
    <property type="match status" value="1"/>
</dbReference>